<dbReference type="EMBL" id="GL629782">
    <property type="protein sequence ID" value="EFX02091.1"/>
    <property type="molecule type" value="Genomic_DNA"/>
</dbReference>
<gene>
    <name evidence="1" type="ORF">CMQ_2140</name>
</gene>
<dbReference type="AlphaFoldDB" id="F0XIV6"/>
<dbReference type="OrthoDB" id="5092100at2759"/>
<proteinExistence type="predicted"/>
<evidence type="ECO:0000313" key="2">
    <source>
        <dbReference type="Proteomes" id="UP000007796"/>
    </source>
</evidence>
<protein>
    <submittedName>
        <fullName evidence="1">Uncharacterized protein</fullName>
    </submittedName>
</protein>
<dbReference type="Proteomes" id="UP000007796">
    <property type="component" value="Unassembled WGS sequence"/>
</dbReference>
<reference evidence="1 2" key="1">
    <citation type="journal article" date="2011" name="Proc. Natl. Acad. Sci. U.S.A.">
        <title>Genome and transcriptome analyses of the mountain pine beetle-fungal symbiont Grosmannia clavigera, a lodgepole pine pathogen.</title>
        <authorList>
            <person name="DiGuistini S."/>
            <person name="Wang Y."/>
            <person name="Liao N.Y."/>
            <person name="Taylor G."/>
            <person name="Tanguay P."/>
            <person name="Feau N."/>
            <person name="Henrissat B."/>
            <person name="Chan S.K."/>
            <person name="Hesse-Orce U."/>
            <person name="Alamouti S.M."/>
            <person name="Tsui C.K.M."/>
            <person name="Docking R.T."/>
            <person name="Levasseur A."/>
            <person name="Haridas S."/>
            <person name="Robertson G."/>
            <person name="Birol I."/>
            <person name="Holt R.A."/>
            <person name="Marra M.A."/>
            <person name="Hamelin R.C."/>
            <person name="Hirst M."/>
            <person name="Jones S.J.M."/>
            <person name="Bohlmann J."/>
            <person name="Breuil C."/>
        </authorList>
    </citation>
    <scope>NUCLEOTIDE SEQUENCE [LARGE SCALE GENOMIC DNA]</scope>
    <source>
        <strain evidence="2">kw1407 / UAMH 11150</strain>
    </source>
</reference>
<evidence type="ECO:0000313" key="1">
    <source>
        <dbReference type="EMBL" id="EFX02091.1"/>
    </source>
</evidence>
<sequence length="147" mass="16141">MRVLLYTGLPDSLLTNTANTGDMHMPNLVGLRKLYFVPQAEAPPKMKKKPKMEVPAAFTWPPSYSGAHLKAVQSGHWTEALPEAGDGRGLLGASGPTVAPGTLRRAETWCGGQFLARYEKFDTDEDCNIVPQLGQPRIETMVQFEAR</sequence>
<dbReference type="RefSeq" id="XP_014171573.1">
    <property type="nucleotide sequence ID" value="XM_014316098.1"/>
</dbReference>
<name>F0XIV6_GROCL</name>
<accession>F0XIV6</accession>
<dbReference type="InParanoid" id="F0XIV6"/>
<keyword evidence="2" id="KW-1185">Reference proteome</keyword>
<dbReference type="GeneID" id="25975097"/>
<dbReference type="HOGENOM" id="CLU_1768280_0_0_1"/>
<organism evidence="2">
    <name type="scientific">Grosmannia clavigera (strain kw1407 / UAMH 11150)</name>
    <name type="common">Blue stain fungus</name>
    <name type="synonym">Graphiocladiella clavigera</name>
    <dbReference type="NCBI Taxonomy" id="655863"/>
    <lineage>
        <taxon>Eukaryota</taxon>
        <taxon>Fungi</taxon>
        <taxon>Dikarya</taxon>
        <taxon>Ascomycota</taxon>
        <taxon>Pezizomycotina</taxon>
        <taxon>Sordariomycetes</taxon>
        <taxon>Sordariomycetidae</taxon>
        <taxon>Ophiostomatales</taxon>
        <taxon>Ophiostomataceae</taxon>
        <taxon>Leptographium</taxon>
    </lineage>
</organism>